<name>A0A1W6YHP1_9BORD</name>
<keyword evidence="3" id="KW-1185">Reference proteome</keyword>
<dbReference type="STRING" id="1416806.CAL12_07050"/>
<feature type="compositionally biased region" description="Basic residues" evidence="1">
    <location>
        <begin position="45"/>
        <end position="69"/>
    </location>
</feature>
<evidence type="ECO:0000313" key="3">
    <source>
        <dbReference type="Proteomes" id="UP000194151"/>
    </source>
</evidence>
<proteinExistence type="predicted"/>
<feature type="region of interest" description="Disordered" evidence="1">
    <location>
        <begin position="45"/>
        <end position="98"/>
    </location>
</feature>
<evidence type="ECO:0000256" key="1">
    <source>
        <dbReference type="SAM" id="MobiDB-lite"/>
    </source>
</evidence>
<dbReference type="EMBL" id="CP021108">
    <property type="protein sequence ID" value="ARP80616.1"/>
    <property type="molecule type" value="Genomic_DNA"/>
</dbReference>
<protein>
    <submittedName>
        <fullName evidence="2">Uncharacterized protein</fullName>
    </submittedName>
</protein>
<reference evidence="2 3" key="1">
    <citation type="submission" date="2017-05" db="EMBL/GenBank/DDBJ databases">
        <title>Complete and WGS of Bordetella genogroups.</title>
        <authorList>
            <person name="Spilker T."/>
            <person name="LiPuma J."/>
        </authorList>
    </citation>
    <scope>NUCLEOTIDE SEQUENCE [LARGE SCALE GENOMIC DNA]</scope>
    <source>
        <strain evidence="2 3">AU19157</strain>
    </source>
</reference>
<organism evidence="2 3">
    <name type="scientific">Bordetella genomosp. 8</name>
    <dbReference type="NCBI Taxonomy" id="1416806"/>
    <lineage>
        <taxon>Bacteria</taxon>
        <taxon>Pseudomonadati</taxon>
        <taxon>Pseudomonadota</taxon>
        <taxon>Betaproteobacteria</taxon>
        <taxon>Burkholderiales</taxon>
        <taxon>Alcaligenaceae</taxon>
        <taxon>Bordetella</taxon>
    </lineage>
</organism>
<gene>
    <name evidence="2" type="ORF">CAL12_07050</name>
</gene>
<dbReference type="AlphaFoldDB" id="A0A1W6YHP1"/>
<sequence length="98" mass="10608">MHAILPGDGACPPDVARNHDAFFAGGDALAPPMVMGRAHHRRLFPHRIGAGHRSQRTMARHAPRRRTPHRNPPAHSKVAKPLIAQEKATAAPVMAKLA</sequence>
<accession>A0A1W6YHP1</accession>
<dbReference type="Proteomes" id="UP000194151">
    <property type="component" value="Chromosome"/>
</dbReference>
<evidence type="ECO:0000313" key="2">
    <source>
        <dbReference type="EMBL" id="ARP80616.1"/>
    </source>
</evidence>
<dbReference type="KEGG" id="bgv:CAL12_07050"/>